<evidence type="ECO:0000259" key="7">
    <source>
        <dbReference type="PROSITE" id="PS51160"/>
    </source>
</evidence>
<comment type="catalytic activity">
    <reaction evidence="4 5">
        <text>an acyl phosphate + H2O = a carboxylate + phosphate + H(+)</text>
        <dbReference type="Rhea" id="RHEA:14965"/>
        <dbReference type="ChEBI" id="CHEBI:15377"/>
        <dbReference type="ChEBI" id="CHEBI:15378"/>
        <dbReference type="ChEBI" id="CHEBI:29067"/>
        <dbReference type="ChEBI" id="CHEBI:43474"/>
        <dbReference type="ChEBI" id="CHEBI:59918"/>
        <dbReference type="EC" id="3.6.1.7"/>
    </reaction>
</comment>
<dbReference type="AlphaFoldDB" id="A0A1I4IEQ0"/>
<evidence type="ECO:0000256" key="2">
    <source>
        <dbReference type="ARBA" id="ARBA00012150"/>
    </source>
</evidence>
<dbReference type="SUPFAM" id="SSF54975">
    <property type="entry name" value="Acylphosphatase/BLUF domain-like"/>
    <property type="match status" value="1"/>
</dbReference>
<dbReference type="InterPro" id="IPR036046">
    <property type="entry name" value="Acylphosphatase-like_dom_sf"/>
</dbReference>
<keyword evidence="5" id="KW-0378">Hydrolase</keyword>
<name>A0A1I4IEQ0_9LACT</name>
<dbReference type="GeneID" id="61073803"/>
<dbReference type="EC" id="3.6.1.7" evidence="2 5"/>
<dbReference type="GO" id="GO:0003998">
    <property type="term" value="F:acylphosphatase activity"/>
    <property type="evidence" value="ECO:0007669"/>
    <property type="project" value="UniProtKB-EC"/>
</dbReference>
<proteinExistence type="inferred from homology"/>
<feature type="active site" evidence="5">
    <location>
        <position position="36"/>
    </location>
</feature>
<evidence type="ECO:0000313" key="9">
    <source>
        <dbReference type="EMBL" id="SFL52862.1"/>
    </source>
</evidence>
<dbReference type="Proteomes" id="UP000504756">
    <property type="component" value="Unassembled WGS sequence"/>
</dbReference>
<evidence type="ECO:0000256" key="4">
    <source>
        <dbReference type="ARBA" id="ARBA00047645"/>
    </source>
</evidence>
<dbReference type="OMA" id="EKQFRIM"/>
<feature type="active site" evidence="5">
    <location>
        <position position="18"/>
    </location>
</feature>
<evidence type="ECO:0000256" key="1">
    <source>
        <dbReference type="ARBA" id="ARBA00005614"/>
    </source>
</evidence>
<evidence type="ECO:0000313" key="10">
    <source>
        <dbReference type="Proteomes" id="UP000181969"/>
    </source>
</evidence>
<reference evidence="9 10" key="1">
    <citation type="submission" date="2016-10" db="EMBL/GenBank/DDBJ databases">
        <authorList>
            <person name="de Groot N.N."/>
        </authorList>
    </citation>
    <scope>NUCLEOTIDE SEQUENCE [LARGE SCALE GENOMIC DNA]</scope>
    <source>
        <strain evidence="9 10">M79</strain>
    </source>
</reference>
<dbReference type="EMBL" id="BLXU01000006">
    <property type="protein sequence ID" value="GFO51892.1"/>
    <property type="molecule type" value="Genomic_DNA"/>
</dbReference>
<dbReference type="InterPro" id="IPR001792">
    <property type="entry name" value="Acylphosphatase-like_dom"/>
</dbReference>
<accession>A0A1I4IEQ0</accession>
<protein>
    <recommendedName>
        <fullName evidence="3 5">acylphosphatase</fullName>
        <ecNumber evidence="2 5">3.6.1.7</ecNumber>
    </recommendedName>
</protein>
<dbReference type="EMBL" id="FOTJ01000016">
    <property type="protein sequence ID" value="SFL52862.1"/>
    <property type="molecule type" value="Genomic_DNA"/>
</dbReference>
<dbReference type="OrthoDB" id="9808093at2"/>
<dbReference type="PANTHER" id="PTHR47268">
    <property type="entry name" value="ACYLPHOSPHATASE"/>
    <property type="match status" value="1"/>
</dbReference>
<evidence type="ECO:0000256" key="3">
    <source>
        <dbReference type="ARBA" id="ARBA00015991"/>
    </source>
</evidence>
<dbReference type="PANTHER" id="PTHR47268:SF4">
    <property type="entry name" value="ACYLPHOSPHATASE"/>
    <property type="match status" value="1"/>
</dbReference>
<evidence type="ECO:0000313" key="8">
    <source>
        <dbReference type="EMBL" id="GFO51892.1"/>
    </source>
</evidence>
<dbReference type="InterPro" id="IPR020456">
    <property type="entry name" value="Acylphosphatase"/>
</dbReference>
<comment type="similarity">
    <text evidence="1 6">Belongs to the acylphosphatase family.</text>
</comment>
<dbReference type="Gene3D" id="3.30.70.100">
    <property type="match status" value="1"/>
</dbReference>
<dbReference type="Proteomes" id="UP000181969">
    <property type="component" value="Unassembled WGS sequence"/>
</dbReference>
<evidence type="ECO:0000313" key="11">
    <source>
        <dbReference type="Proteomes" id="UP000504756"/>
    </source>
</evidence>
<organism evidence="9 10">
    <name type="scientific">Lactococcus garvieae</name>
    <dbReference type="NCBI Taxonomy" id="1363"/>
    <lineage>
        <taxon>Bacteria</taxon>
        <taxon>Bacillati</taxon>
        <taxon>Bacillota</taxon>
        <taxon>Bacilli</taxon>
        <taxon>Lactobacillales</taxon>
        <taxon>Streptococcaceae</taxon>
        <taxon>Lactococcus</taxon>
    </lineage>
</organism>
<feature type="domain" description="Acylphosphatase-like" evidence="7">
    <location>
        <begin position="3"/>
        <end position="91"/>
    </location>
</feature>
<sequence>MYKVKMIAHGQVQGVGFRYGTVQIARQLKLKGRVWNNSDGTVGLYVQSDSQKALSDFEDKLRKGPTPFASVTNLEIYPDEFPDFKNFDIKY</sequence>
<dbReference type="RefSeq" id="WP_014025246.1">
    <property type="nucleotide sequence ID" value="NZ_BLXU01000006.1"/>
</dbReference>
<dbReference type="PROSITE" id="PS51160">
    <property type="entry name" value="ACYLPHOSPHATASE_3"/>
    <property type="match status" value="1"/>
</dbReference>
<dbReference type="NCBIfam" id="NF011008">
    <property type="entry name" value="PRK14434.1"/>
    <property type="match status" value="1"/>
</dbReference>
<gene>
    <name evidence="8" type="primary">acyP</name>
    <name evidence="8" type="ORF">ikelab_11670</name>
    <name evidence="9" type="ORF">SAMN05216438_11610</name>
</gene>
<reference evidence="8 11" key="2">
    <citation type="submission" date="2020-06" db="EMBL/GenBank/DDBJ databases">
        <title>Draft genome sequence of Lactic acid bacteria from Okinawan-style tofu.</title>
        <authorList>
            <person name="Takara I."/>
            <person name="Ikematsu S."/>
        </authorList>
    </citation>
    <scope>NUCLEOTIDE SEQUENCE [LARGE SCALE GENOMIC DNA]</scope>
    <source>
        <strain evidence="8">Lg38</strain>
        <strain evidence="11">lg38</strain>
    </source>
</reference>
<dbReference type="Pfam" id="PF00708">
    <property type="entry name" value="Acylphosphatase"/>
    <property type="match status" value="1"/>
</dbReference>
<evidence type="ECO:0000256" key="6">
    <source>
        <dbReference type="RuleBase" id="RU004168"/>
    </source>
</evidence>
<evidence type="ECO:0000256" key="5">
    <source>
        <dbReference type="PROSITE-ProRule" id="PRU00520"/>
    </source>
</evidence>